<protein>
    <submittedName>
        <fullName evidence="2">KinB-signaling pathway activation protein</fullName>
    </submittedName>
</protein>
<keyword evidence="3" id="KW-1185">Reference proteome</keyword>
<organism evidence="2 3">
    <name type="scientific">Tigheibacillus halophilus</name>
    <dbReference type="NCBI Taxonomy" id="361280"/>
    <lineage>
        <taxon>Bacteria</taxon>
        <taxon>Bacillati</taxon>
        <taxon>Bacillota</taxon>
        <taxon>Bacilli</taxon>
        <taxon>Bacillales</taxon>
        <taxon>Bacillaceae</taxon>
        <taxon>Tigheibacillus</taxon>
    </lineage>
</organism>
<gene>
    <name evidence="2" type="ORF">RWE15_11660</name>
</gene>
<accession>A0ABU5C6L4</accession>
<keyword evidence="1" id="KW-0472">Membrane</keyword>
<proteinExistence type="predicted"/>
<dbReference type="Pfam" id="PF14089">
    <property type="entry name" value="KbaA"/>
    <property type="match status" value="1"/>
</dbReference>
<evidence type="ECO:0000313" key="2">
    <source>
        <dbReference type="EMBL" id="MDY0394970.1"/>
    </source>
</evidence>
<evidence type="ECO:0000256" key="1">
    <source>
        <dbReference type="SAM" id="Phobius"/>
    </source>
</evidence>
<feature type="transmembrane region" description="Helical" evidence="1">
    <location>
        <begin position="9"/>
        <end position="28"/>
    </location>
</feature>
<keyword evidence="1" id="KW-1133">Transmembrane helix</keyword>
<dbReference type="InterPro" id="IPR024164">
    <property type="entry name" value="KinB-signalling_activ"/>
</dbReference>
<sequence length="98" mass="10652">MGSKQVVEMFLKTLGLGGIAGLVTSFFVEADQFKHVLSPFDGVELLGLIIFFIGLGLVFSAVSQTGFFCLFVYPSFWGRSVQVVLADRPAVIGRLCPF</sequence>
<dbReference type="Proteomes" id="UP001281447">
    <property type="component" value="Unassembled WGS sequence"/>
</dbReference>
<keyword evidence="1" id="KW-0812">Transmembrane</keyword>
<evidence type="ECO:0000313" key="3">
    <source>
        <dbReference type="Proteomes" id="UP001281447"/>
    </source>
</evidence>
<reference evidence="2 3" key="1">
    <citation type="submission" date="2023-10" db="EMBL/GenBank/DDBJ databases">
        <title>Virgibacillus halophilus 5B73C genome.</title>
        <authorList>
            <person name="Miliotis G."/>
            <person name="Sengupta P."/>
            <person name="Hameed A."/>
            <person name="Chuvochina M."/>
            <person name="Mcdonagh F."/>
            <person name="Simpson A.C."/>
            <person name="Singh N.K."/>
            <person name="Rekha P.D."/>
            <person name="Raman K."/>
            <person name="Hugenholtz P."/>
            <person name="Venkateswaran K."/>
        </authorList>
    </citation>
    <scope>NUCLEOTIDE SEQUENCE [LARGE SCALE GENOMIC DNA]</scope>
    <source>
        <strain evidence="2 3">5B73C</strain>
    </source>
</reference>
<comment type="caution">
    <text evidence="2">The sequence shown here is derived from an EMBL/GenBank/DDBJ whole genome shotgun (WGS) entry which is preliminary data.</text>
</comment>
<name>A0ABU5C6L4_9BACI</name>
<feature type="transmembrane region" description="Helical" evidence="1">
    <location>
        <begin position="48"/>
        <end position="73"/>
    </location>
</feature>
<dbReference type="EMBL" id="JAWDIP010000003">
    <property type="protein sequence ID" value="MDY0394970.1"/>
    <property type="molecule type" value="Genomic_DNA"/>
</dbReference>